<accession>A0A4P9YIT7</accession>
<dbReference type="SUPFAM" id="SSF52540">
    <property type="entry name" value="P-loop containing nucleoside triphosphate hydrolases"/>
    <property type="match status" value="1"/>
</dbReference>
<evidence type="ECO:0000313" key="6">
    <source>
        <dbReference type="Proteomes" id="UP000281549"/>
    </source>
</evidence>
<dbReference type="InterPro" id="IPR027417">
    <property type="entry name" value="P-loop_NTPase"/>
</dbReference>
<keyword evidence="1" id="KW-0813">Transport</keyword>
<organism evidence="5 6">
    <name type="scientific">Rozella allomycis (strain CSF55)</name>
    <dbReference type="NCBI Taxonomy" id="988480"/>
    <lineage>
        <taxon>Eukaryota</taxon>
        <taxon>Fungi</taxon>
        <taxon>Fungi incertae sedis</taxon>
        <taxon>Cryptomycota</taxon>
        <taxon>Cryptomycota incertae sedis</taxon>
        <taxon>Rozella</taxon>
    </lineage>
</organism>
<keyword evidence="2" id="KW-0677">Repeat</keyword>
<evidence type="ECO:0000259" key="4">
    <source>
        <dbReference type="Pfam" id="PF00005"/>
    </source>
</evidence>
<dbReference type="EMBL" id="ML005322">
    <property type="protein sequence ID" value="RKP18982.1"/>
    <property type="molecule type" value="Genomic_DNA"/>
</dbReference>
<protein>
    <recommendedName>
        <fullName evidence="4">ABC transporter domain-containing protein</fullName>
    </recommendedName>
</protein>
<feature type="transmembrane region" description="Helical" evidence="3">
    <location>
        <begin position="181"/>
        <end position="199"/>
    </location>
</feature>
<feature type="transmembrane region" description="Helical" evidence="3">
    <location>
        <begin position="26"/>
        <end position="42"/>
    </location>
</feature>
<dbReference type="AlphaFoldDB" id="A0A4P9YIT7"/>
<evidence type="ECO:0000256" key="3">
    <source>
        <dbReference type="SAM" id="Phobius"/>
    </source>
</evidence>
<dbReference type="GO" id="GO:0016887">
    <property type="term" value="F:ATP hydrolysis activity"/>
    <property type="evidence" value="ECO:0007669"/>
    <property type="project" value="InterPro"/>
</dbReference>
<dbReference type="Pfam" id="PF00005">
    <property type="entry name" value="ABC_tran"/>
    <property type="match status" value="1"/>
</dbReference>
<feature type="domain" description="ABC transporter" evidence="4">
    <location>
        <begin position="447"/>
        <end position="582"/>
    </location>
</feature>
<reference evidence="6" key="1">
    <citation type="journal article" date="2018" name="Nat. Microbiol.">
        <title>Leveraging single-cell genomics to expand the fungal tree of life.</title>
        <authorList>
            <person name="Ahrendt S.R."/>
            <person name="Quandt C.A."/>
            <person name="Ciobanu D."/>
            <person name="Clum A."/>
            <person name="Salamov A."/>
            <person name="Andreopoulos B."/>
            <person name="Cheng J.F."/>
            <person name="Woyke T."/>
            <person name="Pelin A."/>
            <person name="Henrissat B."/>
            <person name="Reynolds N.K."/>
            <person name="Benny G.L."/>
            <person name="Smith M.E."/>
            <person name="James T.Y."/>
            <person name="Grigoriev I.V."/>
        </authorList>
    </citation>
    <scope>NUCLEOTIDE SEQUENCE [LARGE SCALE GENOMIC DNA]</scope>
    <source>
        <strain evidence="6">CSF55</strain>
    </source>
</reference>
<dbReference type="GO" id="GO:0140359">
    <property type="term" value="F:ABC-type transporter activity"/>
    <property type="evidence" value="ECO:0007669"/>
    <property type="project" value="InterPro"/>
</dbReference>
<feature type="transmembrane region" description="Helical" evidence="3">
    <location>
        <begin position="289"/>
        <end position="309"/>
    </location>
</feature>
<gene>
    <name evidence="5" type="ORF">ROZALSC1DRAFT_29376</name>
</gene>
<evidence type="ECO:0000256" key="1">
    <source>
        <dbReference type="ARBA" id="ARBA00022448"/>
    </source>
</evidence>
<dbReference type="InterPro" id="IPR026082">
    <property type="entry name" value="ABCA"/>
</dbReference>
<evidence type="ECO:0000256" key="2">
    <source>
        <dbReference type="ARBA" id="ARBA00022737"/>
    </source>
</evidence>
<dbReference type="GO" id="GO:0005524">
    <property type="term" value="F:ATP binding"/>
    <property type="evidence" value="ECO:0007669"/>
    <property type="project" value="InterPro"/>
</dbReference>
<feature type="transmembrane region" description="Helical" evidence="3">
    <location>
        <begin position="353"/>
        <end position="378"/>
    </location>
</feature>
<keyword evidence="3" id="KW-0812">Transmembrane</keyword>
<proteinExistence type="predicted"/>
<dbReference type="InterPro" id="IPR003439">
    <property type="entry name" value="ABC_transporter-like_ATP-bd"/>
</dbReference>
<feature type="transmembrane region" description="Helical" evidence="3">
    <location>
        <begin position="225"/>
        <end position="252"/>
    </location>
</feature>
<feature type="non-terminal residue" evidence="5">
    <location>
        <position position="583"/>
    </location>
</feature>
<dbReference type="PANTHER" id="PTHR19229">
    <property type="entry name" value="ATP-BINDING CASSETTE TRANSPORTER SUBFAMILY A ABCA"/>
    <property type="match status" value="1"/>
</dbReference>
<keyword evidence="3" id="KW-1133">Transmembrane helix</keyword>
<feature type="transmembrane region" description="Helical" evidence="3">
    <location>
        <begin position="315"/>
        <end position="332"/>
    </location>
</feature>
<dbReference type="GO" id="GO:0016020">
    <property type="term" value="C:membrane"/>
    <property type="evidence" value="ECO:0007669"/>
    <property type="project" value="InterPro"/>
</dbReference>
<feature type="transmembrane region" description="Helical" evidence="3">
    <location>
        <begin position="258"/>
        <end position="277"/>
    </location>
</feature>
<evidence type="ECO:0000313" key="5">
    <source>
        <dbReference type="EMBL" id="RKP18982.1"/>
    </source>
</evidence>
<dbReference type="Gene3D" id="3.40.50.300">
    <property type="entry name" value="P-loop containing nucleotide triphosphate hydrolases"/>
    <property type="match status" value="1"/>
</dbReference>
<name>A0A4P9YIT7_ROZAC</name>
<dbReference type="Proteomes" id="UP000281549">
    <property type="component" value="Unassembled WGS sequence"/>
</dbReference>
<sequence length="583" mass="66491">MVSFFQQVQSLVTLQARLYWSFKRKYFVIGLFLWILATRFMGGTPPSMSLGYEQSIGMFYFDYNGEDSVEIARSLSPFQVYKYDVSVENGWSNDVVFNITSYDKEAKKLAYDVLVKGDGGMLNGNFKVSSEASQYAKVLNQIAQKRSDIENALIGKENKRIDFKLMPSEYESFNMDMKEKFMVFTWFSPLFFIAVWEFYDRLIKEDLEKGLKFGLLMSGMKKSSYFAGVLFIPVTVTLIYSLIAIGTTYSFIKSDVTSVVTCSLALVVEYAGLFMMISQVLRFIKRRSLIFTLMIFIAIFPQVLPIMVYKRMSSLVVYLLCSIPGFSLIYFYKIMEITPFADPSLTLVRVPNYLPSTAEVAIVNLLFGVFYIFIAFYMDWLQVSVDYKRPLLYGITRLFERKVKVVEDEKVLDSKRENSFVSSLSNSEKVCIKNVSKVYQGSSVKALNNINLEFAKNEVFGLIGFNGAGKSTLINILTGTIHATQGSISIFGKDSKRRSEISEKIGICAQYDILYDELTVRDHLEFYAEMKGLERRLVLESIQKSVHELRMNEIIDQKVKGLSGGQKRKVSIAIAFVGNPELV</sequence>
<keyword evidence="3" id="KW-0472">Membrane</keyword>
<dbReference type="PANTHER" id="PTHR19229:SF36">
    <property type="entry name" value="ATP-BINDING CASSETTE SUB-FAMILY A MEMBER 2"/>
    <property type="match status" value="1"/>
</dbReference>